<accession>A0A9D1EB01</accession>
<dbReference type="Proteomes" id="UP000823912">
    <property type="component" value="Unassembled WGS sequence"/>
</dbReference>
<dbReference type="Pfam" id="PF04754">
    <property type="entry name" value="Transposase_31"/>
    <property type="match status" value="1"/>
</dbReference>
<evidence type="ECO:0000259" key="1">
    <source>
        <dbReference type="Pfam" id="PF04754"/>
    </source>
</evidence>
<dbReference type="EMBL" id="DVHM01000151">
    <property type="protein sequence ID" value="HIR71428.1"/>
    <property type="molecule type" value="Genomic_DNA"/>
</dbReference>
<dbReference type="InterPro" id="IPR006842">
    <property type="entry name" value="Transposase_31"/>
</dbReference>
<dbReference type="AlphaFoldDB" id="A0A9D1EB01"/>
<name>A0A9D1EB01_9FIRM</name>
<protein>
    <submittedName>
        <fullName evidence="2">Rpn family recombination-promoting nuclease/putative transposase</fullName>
    </submittedName>
</protein>
<gene>
    <name evidence="2" type="ORF">IAA55_09115</name>
</gene>
<proteinExistence type="predicted"/>
<evidence type="ECO:0000313" key="2">
    <source>
        <dbReference type="EMBL" id="HIR71428.1"/>
    </source>
</evidence>
<organism evidence="2 3">
    <name type="scientific">Candidatus Pullilachnospira gallistercoris</name>
    <dbReference type="NCBI Taxonomy" id="2840911"/>
    <lineage>
        <taxon>Bacteria</taxon>
        <taxon>Bacillati</taxon>
        <taxon>Bacillota</taxon>
        <taxon>Clostridia</taxon>
        <taxon>Lachnospirales</taxon>
        <taxon>Lachnospiraceae</taxon>
        <taxon>Lachnospiraceae incertae sedis</taxon>
        <taxon>Candidatus Pullilachnospira</taxon>
    </lineage>
</organism>
<feature type="domain" description="Transposase (putative) YhgA-like" evidence="1">
    <location>
        <begin position="52"/>
        <end position="140"/>
    </location>
</feature>
<comment type="caution">
    <text evidence="2">The sequence shown here is derived from an EMBL/GenBank/DDBJ whole genome shotgun (WGS) entry which is preliminary data.</text>
</comment>
<reference evidence="2" key="2">
    <citation type="journal article" date="2021" name="PeerJ">
        <title>Extensive microbial diversity within the chicken gut microbiome revealed by metagenomics and culture.</title>
        <authorList>
            <person name="Gilroy R."/>
            <person name="Ravi A."/>
            <person name="Getino M."/>
            <person name="Pursley I."/>
            <person name="Horton D.L."/>
            <person name="Alikhan N.F."/>
            <person name="Baker D."/>
            <person name="Gharbi K."/>
            <person name="Hall N."/>
            <person name="Watson M."/>
            <person name="Adriaenssens E.M."/>
            <person name="Foster-Nyarko E."/>
            <person name="Jarju S."/>
            <person name="Secka A."/>
            <person name="Antonio M."/>
            <person name="Oren A."/>
            <person name="Chaudhuri R.R."/>
            <person name="La Ragione R."/>
            <person name="Hildebrand F."/>
            <person name="Pallen M.J."/>
        </authorList>
    </citation>
    <scope>NUCLEOTIDE SEQUENCE</scope>
    <source>
        <strain evidence="2">ChiSjej5B23-6657</strain>
    </source>
</reference>
<sequence length="267" mass="31485">MFDGEQRVLPEDLVDTSARSQFKSDDGVLHEQERDVVKRWKHGKIVIALLGLENQTKPDENMPLRVFSYEGASYKSQLLDGEENHFYPVITLVLYFGKQRWEKARSLYEKLEVPEELRPYVNDFSINVFEISYLSEEQLAMFRSDFGVVAEYFVRSRTDPGYKPKKKVIKHVDAFLKMMKAVTGDHRYEEVRKTVRKGEDITMCEVLDYREKRGEQRGMQRGIERDRRALNRLNDLLIKDGRIEDLKRSTKDSDFQQKLLDEYGLKV</sequence>
<reference evidence="2" key="1">
    <citation type="submission" date="2020-10" db="EMBL/GenBank/DDBJ databases">
        <authorList>
            <person name="Gilroy R."/>
        </authorList>
    </citation>
    <scope>NUCLEOTIDE SEQUENCE</scope>
    <source>
        <strain evidence="2">ChiSjej5B23-6657</strain>
    </source>
</reference>
<evidence type="ECO:0000313" key="3">
    <source>
        <dbReference type="Proteomes" id="UP000823912"/>
    </source>
</evidence>